<organism evidence="1">
    <name type="scientific">Rhizophora mucronata</name>
    <name type="common">Asiatic mangrove</name>
    <dbReference type="NCBI Taxonomy" id="61149"/>
    <lineage>
        <taxon>Eukaryota</taxon>
        <taxon>Viridiplantae</taxon>
        <taxon>Streptophyta</taxon>
        <taxon>Embryophyta</taxon>
        <taxon>Tracheophyta</taxon>
        <taxon>Spermatophyta</taxon>
        <taxon>Magnoliopsida</taxon>
        <taxon>eudicotyledons</taxon>
        <taxon>Gunneridae</taxon>
        <taxon>Pentapetalae</taxon>
        <taxon>rosids</taxon>
        <taxon>fabids</taxon>
        <taxon>Malpighiales</taxon>
        <taxon>Rhizophoraceae</taxon>
        <taxon>Rhizophora</taxon>
    </lineage>
</organism>
<sequence length="151" mass="16786">MLFAHLPSACVRFLMGVAHQWGSTSTRLRLLPCLLLATSRLHPSAAAIVRLHLNILSNPNLPCICTCQLSFPTSKLHYDIILTWTTRGQLALLQGHQQLQAPLQEVGLKMYHQQTQAVRQMEAPSSCQSLCSSSCSLPHHMVPQSKLADFF</sequence>
<evidence type="ECO:0000313" key="1">
    <source>
        <dbReference type="EMBL" id="MBW82794.1"/>
    </source>
</evidence>
<reference evidence="1" key="1">
    <citation type="submission" date="2018-02" db="EMBL/GenBank/DDBJ databases">
        <title>Rhizophora mucronata_Transcriptome.</title>
        <authorList>
            <person name="Meera S.P."/>
            <person name="Sreeshan A."/>
            <person name="Augustine A."/>
        </authorList>
    </citation>
    <scope>NUCLEOTIDE SEQUENCE</scope>
    <source>
        <tissue evidence="1">Leaf</tissue>
    </source>
</reference>
<proteinExistence type="predicted"/>
<protein>
    <submittedName>
        <fullName evidence="1">Non-specific lipid transfer protein A</fullName>
    </submittedName>
</protein>
<dbReference type="AlphaFoldDB" id="A0A2P2INK0"/>
<name>A0A2P2INK0_RHIMU</name>
<dbReference type="EMBL" id="GGEC01002311">
    <property type="protein sequence ID" value="MBW82794.1"/>
    <property type="molecule type" value="Transcribed_RNA"/>
</dbReference>
<accession>A0A2P2INK0</accession>